<dbReference type="HOGENOM" id="CLU_3359502_0_0_1"/>
<dbReference type="OrthoDB" id="3437960at2759"/>
<dbReference type="AGR" id="MGI:2444641"/>
<dbReference type="AlphaFoldDB" id="E0CYR3"/>
<dbReference type="Proteomes" id="UP000000589">
    <property type="component" value="Chromosome 7"/>
</dbReference>
<accession>E0CYR3</accession>
<evidence type="ECO:0000313" key="3">
    <source>
        <dbReference type="MGI" id="MGI:2444641"/>
    </source>
</evidence>
<dbReference type="ExpressionAtlas" id="E0CYR3">
    <property type="expression patterns" value="baseline and differential"/>
</dbReference>
<reference evidence="2 4" key="1">
    <citation type="journal article" date="2009" name="PLoS Biol.">
        <title>Lineage-specific biology revealed by a finished genome assembly of the mouse.</title>
        <authorList>
            <consortium name="Mouse Genome Sequencing Consortium"/>
            <person name="Church D.M."/>
            <person name="Goodstadt L."/>
            <person name="Hillier L.W."/>
            <person name="Zody M.C."/>
            <person name="Goldstein S."/>
            <person name="She X."/>
            <person name="Bult C.J."/>
            <person name="Agarwala R."/>
            <person name="Cherry J.L."/>
            <person name="DiCuccio M."/>
            <person name="Hlavina W."/>
            <person name="Kapustin Y."/>
            <person name="Meric P."/>
            <person name="Maglott D."/>
            <person name="Birtle Z."/>
            <person name="Marques A.C."/>
            <person name="Graves T."/>
            <person name="Zhou S."/>
            <person name="Teague B."/>
            <person name="Potamousis K."/>
            <person name="Churas C."/>
            <person name="Place M."/>
            <person name="Herschleb J."/>
            <person name="Runnheim R."/>
            <person name="Forrest D."/>
            <person name="Amos-Landgraf J."/>
            <person name="Schwartz D.C."/>
            <person name="Cheng Z."/>
            <person name="Lindblad-Toh K."/>
            <person name="Eichler E.E."/>
            <person name="Ponting C.P."/>
        </authorList>
    </citation>
    <scope>NUCLEOTIDE SEQUENCE [LARGE SCALE GENOMIC DNA]</scope>
    <source>
        <strain evidence="2 4">C57BL/6J</strain>
    </source>
</reference>
<dbReference type="MGI" id="MGI:2444641">
    <property type="gene designation" value="Zfp324"/>
</dbReference>
<dbReference type="GeneTree" id="ENSGT00940000164133"/>
<sequence>MPRSLARHAPPPLQIPAAATWPLTNPPRDLLSPGLV</sequence>
<proteinExistence type="predicted"/>
<reference evidence="2" key="4">
    <citation type="submission" date="2025-09" db="UniProtKB">
        <authorList>
            <consortium name="Ensembl"/>
        </authorList>
    </citation>
    <scope>IDENTIFICATION</scope>
    <source>
        <strain evidence="2">C57BL/6J</strain>
    </source>
</reference>
<organism evidence="2 4">
    <name type="scientific">Mus musculus</name>
    <name type="common">Mouse</name>
    <dbReference type="NCBI Taxonomy" id="10090"/>
    <lineage>
        <taxon>Eukaryota</taxon>
        <taxon>Metazoa</taxon>
        <taxon>Chordata</taxon>
        <taxon>Craniata</taxon>
        <taxon>Vertebrata</taxon>
        <taxon>Euteleostomi</taxon>
        <taxon>Mammalia</taxon>
        <taxon>Eutheria</taxon>
        <taxon>Euarchontoglires</taxon>
        <taxon>Glires</taxon>
        <taxon>Rodentia</taxon>
        <taxon>Myomorpha</taxon>
        <taxon>Muroidea</taxon>
        <taxon>Muridae</taxon>
        <taxon>Murinae</taxon>
        <taxon>Mus</taxon>
        <taxon>Mus</taxon>
    </lineage>
</organism>
<feature type="region of interest" description="Disordered" evidence="1">
    <location>
        <begin position="1"/>
        <end position="36"/>
    </location>
</feature>
<gene>
    <name evidence="2 3" type="primary">Zfp324</name>
</gene>
<protein>
    <submittedName>
        <fullName evidence="2">Zinc finger protein 324</fullName>
    </submittedName>
</protein>
<name>E0CYR3_MOUSE</name>
<evidence type="ECO:0000256" key="1">
    <source>
        <dbReference type="SAM" id="MobiDB-lite"/>
    </source>
</evidence>
<reference evidence="2 4" key="2">
    <citation type="journal article" date="2011" name="PLoS Biol.">
        <title>Modernizing reference genome assemblies.</title>
        <authorList>
            <person name="Church D.M."/>
            <person name="Schneider V.A."/>
            <person name="Graves T."/>
            <person name="Auger K."/>
            <person name="Cunningham F."/>
            <person name="Bouk N."/>
            <person name="Chen H.C."/>
            <person name="Agarwala R."/>
            <person name="McLaren W.M."/>
            <person name="Ritchie G.R."/>
            <person name="Albracht D."/>
            <person name="Kremitzki M."/>
            <person name="Rock S."/>
            <person name="Kotkiewicz H."/>
            <person name="Kremitzki C."/>
            <person name="Wollam A."/>
            <person name="Trani L."/>
            <person name="Fulton L."/>
            <person name="Fulton R."/>
            <person name="Matthews L."/>
            <person name="Whitehead S."/>
            <person name="Chow W."/>
            <person name="Torrance J."/>
            <person name="Dunn M."/>
            <person name="Harden G."/>
            <person name="Threadgold G."/>
            <person name="Wood J."/>
            <person name="Collins J."/>
            <person name="Heath P."/>
            <person name="Griffiths G."/>
            <person name="Pelan S."/>
            <person name="Grafham D."/>
            <person name="Eichler E.E."/>
            <person name="Weinstock G."/>
            <person name="Mardis E.R."/>
            <person name="Wilson R.K."/>
            <person name="Howe K."/>
            <person name="Flicek P."/>
            <person name="Hubbard T."/>
        </authorList>
    </citation>
    <scope>NUCLEOTIDE SEQUENCE [LARGE SCALE GENOMIC DNA]</scope>
    <source>
        <strain evidence="2 4">C57BL/6J</strain>
    </source>
</reference>
<dbReference type="VEuPathDB" id="HostDB:ENSMUSG00000004500"/>
<dbReference type="Bgee" id="ENSMUSG00000004500">
    <property type="expression patterns" value="Expressed in ureteric bud trunk and 151 other cell types or tissues"/>
</dbReference>
<evidence type="ECO:0000313" key="2">
    <source>
        <dbReference type="Ensembl" id="ENSMUSP00000123956.2"/>
    </source>
</evidence>
<keyword evidence="4" id="KW-1185">Reference proteome</keyword>
<evidence type="ECO:0000313" key="4">
    <source>
        <dbReference type="Proteomes" id="UP000000589"/>
    </source>
</evidence>
<reference evidence="2" key="3">
    <citation type="submission" date="2025-08" db="UniProtKB">
        <authorList>
            <consortium name="Ensembl"/>
        </authorList>
    </citation>
    <scope>IDENTIFICATION</scope>
    <source>
        <strain evidence="2">C57BL/6J</strain>
    </source>
</reference>
<dbReference type="Ensembl" id="ENSMUST00000124387.2">
    <property type="protein sequence ID" value="ENSMUSP00000123956.2"/>
    <property type="gene ID" value="ENSMUSG00000004500.10"/>
</dbReference>